<dbReference type="EMBL" id="LBHB01000001">
    <property type="protein sequence ID" value="KLE34992.1"/>
    <property type="molecule type" value="Genomic_DNA"/>
</dbReference>
<feature type="region of interest" description="Disordered" evidence="1">
    <location>
        <begin position="173"/>
        <end position="198"/>
    </location>
</feature>
<evidence type="ECO:0000256" key="1">
    <source>
        <dbReference type="SAM" id="MobiDB-lite"/>
    </source>
</evidence>
<dbReference type="AlphaFoldDB" id="A0A0G9MW42"/>
<dbReference type="PATRIC" id="fig|1581420.6.peg.70"/>
<reference evidence="3 4" key="1">
    <citation type="submission" date="2015-04" db="EMBL/GenBank/DDBJ databases">
        <title>The draft genome sequence of Erythrobacter luteus KA37.</title>
        <authorList>
            <person name="Zhuang L."/>
            <person name="Liu Y."/>
            <person name="Shao Z."/>
        </authorList>
    </citation>
    <scope>NUCLEOTIDE SEQUENCE [LARGE SCALE GENOMIC DNA]</scope>
    <source>
        <strain evidence="3 4">KA37</strain>
    </source>
</reference>
<gene>
    <name evidence="3" type="ORF">AAW00_00345</name>
</gene>
<dbReference type="STRING" id="1581420.AAW00_00345"/>
<name>A0A0G9MW42_9SPHN</name>
<feature type="compositionally biased region" description="Pro residues" evidence="1">
    <location>
        <begin position="183"/>
        <end position="198"/>
    </location>
</feature>
<feature type="chain" id="PRO_5002580647" description="Lipoprotein" evidence="2">
    <location>
        <begin position="24"/>
        <end position="198"/>
    </location>
</feature>
<evidence type="ECO:0000313" key="4">
    <source>
        <dbReference type="Proteomes" id="UP000053464"/>
    </source>
</evidence>
<protein>
    <recommendedName>
        <fullName evidence="5">Lipoprotein</fullName>
    </recommendedName>
</protein>
<accession>A0A0G9MW42</accession>
<keyword evidence="2" id="KW-0732">Signal</keyword>
<sequence>MIRAFALPALLALAACGSEPAQPAPEPSRMALEDVRVHEGTAEPAPDTSMARWRVASDGQGIDFGNAGAAPWLSLECKLDASPTELVIVRHAETFPGQSALFPFVGNGMISRFLADAALHDGEWRWEARLPSDDPMTEVFEGTRDIDATLPGHGMLEIRGSRMPGEFLDWCRSGGQARMPAPEATPSPTPAPGPTTTP</sequence>
<comment type="caution">
    <text evidence="3">The sequence shown here is derived from an EMBL/GenBank/DDBJ whole genome shotgun (WGS) entry which is preliminary data.</text>
</comment>
<evidence type="ECO:0008006" key="5">
    <source>
        <dbReference type="Google" id="ProtNLM"/>
    </source>
</evidence>
<evidence type="ECO:0000256" key="2">
    <source>
        <dbReference type="SAM" id="SignalP"/>
    </source>
</evidence>
<evidence type="ECO:0000313" key="3">
    <source>
        <dbReference type="EMBL" id="KLE34992.1"/>
    </source>
</evidence>
<dbReference type="PROSITE" id="PS51257">
    <property type="entry name" value="PROKAR_LIPOPROTEIN"/>
    <property type="match status" value="1"/>
</dbReference>
<dbReference type="Proteomes" id="UP000053464">
    <property type="component" value="Unassembled WGS sequence"/>
</dbReference>
<dbReference type="RefSeq" id="WP_047002393.1">
    <property type="nucleotide sequence ID" value="NZ_LBHB01000001.1"/>
</dbReference>
<feature type="signal peptide" evidence="2">
    <location>
        <begin position="1"/>
        <end position="23"/>
    </location>
</feature>
<dbReference type="OrthoDB" id="7391054at2"/>
<keyword evidence="4" id="KW-1185">Reference proteome</keyword>
<proteinExistence type="predicted"/>
<organism evidence="3 4">
    <name type="scientific">Aurantiacibacter luteus</name>
    <dbReference type="NCBI Taxonomy" id="1581420"/>
    <lineage>
        <taxon>Bacteria</taxon>
        <taxon>Pseudomonadati</taxon>
        <taxon>Pseudomonadota</taxon>
        <taxon>Alphaproteobacteria</taxon>
        <taxon>Sphingomonadales</taxon>
        <taxon>Erythrobacteraceae</taxon>
        <taxon>Aurantiacibacter</taxon>
    </lineage>
</organism>